<comment type="similarity">
    <text evidence="1">Belongs to the peptidase C14B family.</text>
</comment>
<dbReference type="PANTHER" id="PTHR48104">
    <property type="entry name" value="METACASPASE-4"/>
    <property type="match status" value="1"/>
</dbReference>
<dbReference type="InterPro" id="IPR050452">
    <property type="entry name" value="Metacaspase"/>
</dbReference>
<evidence type="ECO:0000313" key="6">
    <source>
        <dbReference type="Proteomes" id="UP000559256"/>
    </source>
</evidence>
<dbReference type="GO" id="GO:0005737">
    <property type="term" value="C:cytoplasm"/>
    <property type="evidence" value="ECO:0007669"/>
    <property type="project" value="TreeGrafter"/>
</dbReference>
<protein>
    <recommendedName>
        <fullName evidence="4">Peptidase C14 caspase domain-containing protein</fullName>
    </recommendedName>
</protein>
<dbReference type="EMBL" id="JAACJM010000215">
    <property type="protein sequence ID" value="KAF5337539.1"/>
    <property type="molecule type" value="Genomic_DNA"/>
</dbReference>
<reference evidence="5 6" key="1">
    <citation type="journal article" date="2020" name="ISME J.">
        <title>Uncovering the hidden diversity of litter-decomposition mechanisms in mushroom-forming fungi.</title>
        <authorList>
            <person name="Floudas D."/>
            <person name="Bentzer J."/>
            <person name="Ahren D."/>
            <person name="Johansson T."/>
            <person name="Persson P."/>
            <person name="Tunlid A."/>
        </authorList>
    </citation>
    <scope>NUCLEOTIDE SEQUENCE [LARGE SCALE GENOMIC DNA]</scope>
    <source>
        <strain evidence="5 6">CBS 291.85</strain>
    </source>
</reference>
<dbReference type="GO" id="GO:0006915">
    <property type="term" value="P:apoptotic process"/>
    <property type="evidence" value="ECO:0007669"/>
    <property type="project" value="UniProtKB-KW"/>
</dbReference>
<dbReference type="SUPFAM" id="SSF52129">
    <property type="entry name" value="Caspase-like"/>
    <property type="match status" value="1"/>
</dbReference>
<keyword evidence="3" id="KW-0378">Hydrolase</keyword>
<evidence type="ECO:0000256" key="3">
    <source>
        <dbReference type="ARBA" id="ARBA00022807"/>
    </source>
</evidence>
<keyword evidence="2" id="KW-0053">Apoptosis</keyword>
<gene>
    <name evidence="5" type="ORF">D9758_016674</name>
</gene>
<accession>A0A8H5CA62</accession>
<organism evidence="5 6">
    <name type="scientific">Tetrapyrgos nigripes</name>
    <dbReference type="NCBI Taxonomy" id="182062"/>
    <lineage>
        <taxon>Eukaryota</taxon>
        <taxon>Fungi</taxon>
        <taxon>Dikarya</taxon>
        <taxon>Basidiomycota</taxon>
        <taxon>Agaricomycotina</taxon>
        <taxon>Agaricomycetes</taxon>
        <taxon>Agaricomycetidae</taxon>
        <taxon>Agaricales</taxon>
        <taxon>Marasmiineae</taxon>
        <taxon>Marasmiaceae</taxon>
        <taxon>Tetrapyrgos</taxon>
    </lineage>
</organism>
<evidence type="ECO:0000256" key="1">
    <source>
        <dbReference type="ARBA" id="ARBA00009005"/>
    </source>
</evidence>
<comment type="caution">
    <text evidence="5">The sequence shown here is derived from an EMBL/GenBank/DDBJ whole genome shotgun (WGS) entry which is preliminary data.</text>
</comment>
<keyword evidence="3" id="KW-0788">Thiol protease</keyword>
<keyword evidence="6" id="KW-1185">Reference proteome</keyword>
<dbReference type="OrthoDB" id="3223806at2759"/>
<dbReference type="PANTHER" id="PTHR48104:SF30">
    <property type="entry name" value="METACASPASE-1"/>
    <property type="match status" value="1"/>
</dbReference>
<evidence type="ECO:0000256" key="2">
    <source>
        <dbReference type="ARBA" id="ARBA00022703"/>
    </source>
</evidence>
<dbReference type="GO" id="GO:0006508">
    <property type="term" value="P:proteolysis"/>
    <property type="evidence" value="ECO:0007669"/>
    <property type="project" value="InterPro"/>
</dbReference>
<dbReference type="Pfam" id="PF00656">
    <property type="entry name" value="Peptidase_C14"/>
    <property type="match status" value="1"/>
</dbReference>
<evidence type="ECO:0000313" key="5">
    <source>
        <dbReference type="EMBL" id="KAF5337539.1"/>
    </source>
</evidence>
<dbReference type="InterPro" id="IPR011600">
    <property type="entry name" value="Pept_C14_caspase"/>
</dbReference>
<evidence type="ECO:0000259" key="4">
    <source>
        <dbReference type="Pfam" id="PF00656"/>
    </source>
</evidence>
<feature type="domain" description="Peptidase C14 caspase" evidence="4">
    <location>
        <begin position="50"/>
        <end position="324"/>
    </location>
</feature>
<dbReference type="Proteomes" id="UP000559256">
    <property type="component" value="Unassembled WGS sequence"/>
</dbReference>
<proteinExistence type="inferred from homology"/>
<dbReference type="GO" id="GO:0004197">
    <property type="term" value="F:cysteine-type endopeptidase activity"/>
    <property type="evidence" value="ECO:0007669"/>
    <property type="project" value="InterPro"/>
</dbReference>
<name>A0A8H5CA62_9AGAR</name>
<dbReference type="AlphaFoldDB" id="A0A8H5CA62"/>
<sequence length="744" mass="82884">MPPEGRPSVVIVSEFLPYDQESALWLQYDWQVMPFSASHFEWLLTCLTRMKAVFIGIDNYSDPGIKRLTRAVFDAERMRRLCIDYGMLPRNAVTLHDGAATRQAILKQILALSEDKEIEKGDPILIYFAGHGGEVEAKSLFPTEPGGTVVPATWSTERESDSPGGMVQMILPWDFINDNRSEQNGELRGQGILDFVLGEYVGELARKKGNNITVILDSCHSGSGCRDMNHPGETDSSIRVRGTTLSLHHKAYGLNRRLTGTLDDYVLLAACAPDQKAYEGQSGGYFTSALVDGLKESIMTSPRNLVENMAVILSEGKQQLPRCEGVYSVRLLFSIMENHTRLRVVVEALRDIHGQPIQSVIVLEAGEESGVEEGSEYKVYADIQLNDFLGHFVVSSKQFGVGRSILIPRPGDPTVQRAFREGYAIRCMGHPLSLYSSSFPTWFQHHILKINQDPASLVKVDLHPIPAEHPPAGVYVSSFEHGQGIDFKITDYVGSSTSSRHITGRFCTFLHDTFPESVPDPKVDSSRLPHVLASAAKFYWHLNRQPSTISPGTISRSVTLECFTLRETDVFWQPYEPEGQNLVRTVADRRHDQLIDIVADPNQAYGFNITNTSPVSLWCGLFFFDLEKLEITELYHPVITAKPTGNYQTDGGAYVLPGKCVPIGYGSSARRPICFSIPNGKEIDIGYLLLYVSTKAVNLQHIRMPSPFDVENVETGKAIPRGPILIGPRPDCWDFKKIPLIVRK</sequence>
<dbReference type="Gene3D" id="3.40.50.1460">
    <property type="match status" value="1"/>
</dbReference>
<dbReference type="InterPro" id="IPR029030">
    <property type="entry name" value="Caspase-like_dom_sf"/>
</dbReference>
<keyword evidence="3" id="KW-0645">Protease</keyword>